<comment type="caution">
    <text evidence="1">The sequence shown here is derived from an EMBL/GenBank/DDBJ whole genome shotgun (WGS) entry which is preliminary data.</text>
</comment>
<dbReference type="EMBL" id="JAEACU010000001">
    <property type="protein sequence ID" value="KAH7546350.1"/>
    <property type="molecule type" value="Genomic_DNA"/>
</dbReference>
<protein>
    <submittedName>
        <fullName evidence="1">Uncharacterized protein</fullName>
    </submittedName>
</protein>
<organism evidence="1 2">
    <name type="scientific">Ziziphus jujuba var. spinosa</name>
    <dbReference type="NCBI Taxonomy" id="714518"/>
    <lineage>
        <taxon>Eukaryota</taxon>
        <taxon>Viridiplantae</taxon>
        <taxon>Streptophyta</taxon>
        <taxon>Embryophyta</taxon>
        <taxon>Tracheophyta</taxon>
        <taxon>Spermatophyta</taxon>
        <taxon>Magnoliopsida</taxon>
        <taxon>eudicotyledons</taxon>
        <taxon>Gunneridae</taxon>
        <taxon>Pentapetalae</taxon>
        <taxon>rosids</taxon>
        <taxon>fabids</taxon>
        <taxon>Rosales</taxon>
        <taxon>Rhamnaceae</taxon>
        <taxon>Paliureae</taxon>
        <taxon>Ziziphus</taxon>
    </lineage>
</organism>
<evidence type="ECO:0000313" key="2">
    <source>
        <dbReference type="Proteomes" id="UP000813462"/>
    </source>
</evidence>
<accession>A0A978W316</accession>
<dbReference type="AlphaFoldDB" id="A0A978W316"/>
<evidence type="ECO:0000313" key="1">
    <source>
        <dbReference type="EMBL" id="KAH7546350.1"/>
    </source>
</evidence>
<gene>
    <name evidence="1" type="ORF">FEM48_Zijuj01G0191400</name>
</gene>
<reference evidence="1" key="1">
    <citation type="journal article" date="2021" name="Front. Plant Sci.">
        <title>Chromosome-Scale Genome Assembly for Chinese Sour Jujube and Insights Into Its Genome Evolution and Domestication Signature.</title>
        <authorList>
            <person name="Shen L.-Y."/>
            <person name="Luo H."/>
            <person name="Wang X.-L."/>
            <person name="Wang X.-M."/>
            <person name="Qiu X.-J."/>
            <person name="Liu H."/>
            <person name="Zhou S.-S."/>
            <person name="Jia K.-H."/>
            <person name="Nie S."/>
            <person name="Bao Y.-T."/>
            <person name="Zhang R.-G."/>
            <person name="Yun Q.-Z."/>
            <person name="Chai Y.-H."/>
            <person name="Lu J.-Y."/>
            <person name="Li Y."/>
            <person name="Zhao S.-W."/>
            <person name="Mao J.-F."/>
            <person name="Jia S.-G."/>
            <person name="Mao Y.-M."/>
        </authorList>
    </citation>
    <scope>NUCLEOTIDE SEQUENCE</scope>
    <source>
        <strain evidence="1">AT0</strain>
        <tissue evidence="1">Leaf</tissue>
    </source>
</reference>
<name>A0A978W316_ZIZJJ</name>
<proteinExistence type="predicted"/>
<dbReference type="Proteomes" id="UP000813462">
    <property type="component" value="Unassembled WGS sequence"/>
</dbReference>
<sequence length="115" mass="13277">MPRNFFTAVFTKAFKLQWVTISLVFPLSMNLFRHILDNLLLLQTPPTPSFSVEEQDLMASPVLMGCRSEECLKECTTSSYLSVFNWTGNRSLTMWFKYSLLPNMKDASNEERLLA</sequence>